<dbReference type="GO" id="GO:0004497">
    <property type="term" value="F:monooxygenase activity"/>
    <property type="evidence" value="ECO:0007669"/>
    <property type="project" value="UniProtKB-KW"/>
</dbReference>
<feature type="transmembrane region" description="Helical" evidence="8">
    <location>
        <begin position="100"/>
        <end position="119"/>
    </location>
</feature>
<evidence type="ECO:0000313" key="9">
    <source>
        <dbReference type="EMBL" id="PLB48659.1"/>
    </source>
</evidence>
<keyword evidence="4" id="KW-0560">Oxidoreductase</keyword>
<evidence type="ECO:0000256" key="7">
    <source>
        <dbReference type="PIRSR" id="PIRSR602401-1"/>
    </source>
</evidence>
<evidence type="ECO:0000256" key="2">
    <source>
        <dbReference type="ARBA" id="ARBA00010617"/>
    </source>
</evidence>
<dbReference type="PANTHER" id="PTHR24305:SF187">
    <property type="entry name" value="P450, PUTATIVE (EUROFUNG)-RELATED"/>
    <property type="match status" value="1"/>
</dbReference>
<evidence type="ECO:0000256" key="8">
    <source>
        <dbReference type="SAM" id="Phobius"/>
    </source>
</evidence>
<keyword evidence="8" id="KW-0472">Membrane</keyword>
<dbReference type="GO" id="GO:0005506">
    <property type="term" value="F:iron ion binding"/>
    <property type="evidence" value="ECO:0007669"/>
    <property type="project" value="InterPro"/>
</dbReference>
<dbReference type="CDD" id="cd11061">
    <property type="entry name" value="CYP67-like"/>
    <property type="match status" value="1"/>
</dbReference>
<protein>
    <submittedName>
        <fullName evidence="9">Cytochrome P450</fullName>
    </submittedName>
</protein>
<keyword evidence="6" id="KW-0503">Monooxygenase</keyword>
<evidence type="ECO:0000256" key="1">
    <source>
        <dbReference type="ARBA" id="ARBA00001971"/>
    </source>
</evidence>
<comment type="cofactor">
    <cofactor evidence="1 7">
        <name>heme</name>
        <dbReference type="ChEBI" id="CHEBI:30413"/>
    </cofactor>
</comment>
<accession>A0A2I2G700</accession>
<name>A0A2I2G700_9EURO</name>
<keyword evidence="10" id="KW-1185">Reference proteome</keyword>
<keyword evidence="7" id="KW-0349">Heme</keyword>
<dbReference type="EMBL" id="MSFO01000004">
    <property type="protein sequence ID" value="PLB48659.1"/>
    <property type="molecule type" value="Genomic_DNA"/>
</dbReference>
<feature type="transmembrane region" description="Helical" evidence="8">
    <location>
        <begin position="125"/>
        <end position="144"/>
    </location>
</feature>
<dbReference type="Pfam" id="PF00067">
    <property type="entry name" value="p450"/>
    <property type="match status" value="1"/>
</dbReference>
<feature type="binding site" description="axial binding residue" evidence="7">
    <location>
        <position position="540"/>
    </location>
    <ligand>
        <name>heme</name>
        <dbReference type="ChEBI" id="CHEBI:30413"/>
    </ligand>
    <ligandPart>
        <name>Fe</name>
        <dbReference type="ChEBI" id="CHEBI:18248"/>
    </ligandPart>
</feature>
<evidence type="ECO:0000256" key="3">
    <source>
        <dbReference type="ARBA" id="ARBA00022723"/>
    </source>
</evidence>
<dbReference type="InterPro" id="IPR050121">
    <property type="entry name" value="Cytochrome_P450_monoxygenase"/>
</dbReference>
<evidence type="ECO:0000256" key="4">
    <source>
        <dbReference type="ARBA" id="ARBA00023002"/>
    </source>
</evidence>
<comment type="similarity">
    <text evidence="2">Belongs to the cytochrome P450 family.</text>
</comment>
<comment type="caution">
    <text evidence="9">The sequence shown here is derived from an EMBL/GenBank/DDBJ whole genome shotgun (WGS) entry which is preliminary data.</text>
</comment>
<dbReference type="GO" id="GO:0016705">
    <property type="term" value="F:oxidoreductase activity, acting on paired donors, with incorporation or reduction of molecular oxygen"/>
    <property type="evidence" value="ECO:0007669"/>
    <property type="project" value="InterPro"/>
</dbReference>
<dbReference type="STRING" id="1392250.A0A2I2G700"/>
<evidence type="ECO:0000256" key="6">
    <source>
        <dbReference type="ARBA" id="ARBA00023033"/>
    </source>
</evidence>
<dbReference type="InterPro" id="IPR002401">
    <property type="entry name" value="Cyt_P450_E_grp-I"/>
</dbReference>
<dbReference type="Proteomes" id="UP000234275">
    <property type="component" value="Unassembled WGS sequence"/>
</dbReference>
<keyword evidence="8" id="KW-0812">Transmembrane</keyword>
<dbReference type="VEuPathDB" id="FungiDB:P170DRAFT_356573"/>
<dbReference type="GO" id="GO:0020037">
    <property type="term" value="F:heme binding"/>
    <property type="evidence" value="ECO:0007669"/>
    <property type="project" value="InterPro"/>
</dbReference>
<evidence type="ECO:0000256" key="5">
    <source>
        <dbReference type="ARBA" id="ARBA00023004"/>
    </source>
</evidence>
<proteinExistence type="inferred from homology"/>
<keyword evidence="3 7" id="KW-0479">Metal-binding</keyword>
<dbReference type="AlphaFoldDB" id="A0A2I2G700"/>
<dbReference type="PRINTS" id="PR00385">
    <property type="entry name" value="P450"/>
</dbReference>
<dbReference type="RefSeq" id="XP_024703961.1">
    <property type="nucleotide sequence ID" value="XM_024844159.1"/>
</dbReference>
<keyword evidence="8" id="KW-1133">Transmembrane helix</keyword>
<sequence>MVTRVLVPTKTIAHPTPVQPLDYPVFSDSVGSLDLLEFVELLLVTPFRWFGLFITGCCNALIGLAATLFCSAGFIVFLAGIITHLGFFNRGEWDRFSSKIAWTFLGLEWAASLIFFGIGRWPFTLFLKLSVLYFSGIVCSMLAYRVFFHPLRDFPGPLMSRMAMLWRCSSFETVWNDHRRFGDFVRVGPREVSINNVEAFHQIHGPGAPCIKGPIYECNPERTLRRSHQSRMYKARSSMWAKALGQRNNLNEYQVIFRKHCATFLRCLKANANSPFDITLLLRYFSYDVMGDMVLGRSFGMMRYLKSRYVLIQQDYVQDLAGTFKWAPWLSSILKQAPSVNWIRGQWIKICYALINKRHELADKRGYLFSALPSYTREGEERLPFTNTLLVRDADLAIATGTDTVAYTLSALIFLLATHPKSQRLLRDELTKVPPDSSRFSVHYLRHGASYLNACIKEAIRLYPAIPGGIQRLTPPEGMTVAGRYIPGNMIVSTSIWSMHRDPRYFVSPNEFIPERWTSRRDLVLEPRAFVPFLTGPYRCPGRQFAMLEMQMLVGSIVHGFDFRSGGSHRLDDSNVIANPGPDEAFVLRFPAHAVLFTPRA</sequence>
<gene>
    <name evidence="9" type="ORF">P170DRAFT_356573</name>
</gene>
<dbReference type="GeneID" id="36551859"/>
<dbReference type="SUPFAM" id="SSF48264">
    <property type="entry name" value="Cytochrome P450"/>
    <property type="match status" value="1"/>
</dbReference>
<dbReference type="Gene3D" id="1.10.630.10">
    <property type="entry name" value="Cytochrome P450"/>
    <property type="match status" value="1"/>
</dbReference>
<evidence type="ECO:0000313" key="10">
    <source>
        <dbReference type="Proteomes" id="UP000234275"/>
    </source>
</evidence>
<dbReference type="PANTHER" id="PTHR24305">
    <property type="entry name" value="CYTOCHROME P450"/>
    <property type="match status" value="1"/>
</dbReference>
<reference evidence="9 10" key="1">
    <citation type="submission" date="2016-12" db="EMBL/GenBank/DDBJ databases">
        <title>The genomes of Aspergillus section Nigri reveals drivers in fungal speciation.</title>
        <authorList>
            <consortium name="DOE Joint Genome Institute"/>
            <person name="Vesth T.C."/>
            <person name="Nybo J."/>
            <person name="Theobald S."/>
            <person name="Brandl J."/>
            <person name="Frisvad J.C."/>
            <person name="Nielsen K.F."/>
            <person name="Lyhne E.K."/>
            <person name="Kogle M.E."/>
            <person name="Kuo A."/>
            <person name="Riley R."/>
            <person name="Clum A."/>
            <person name="Nolan M."/>
            <person name="Lipzen A."/>
            <person name="Salamov A."/>
            <person name="Henrissat B."/>
            <person name="Wiebenga A."/>
            <person name="De Vries R.P."/>
            <person name="Grigoriev I.V."/>
            <person name="Mortensen U.H."/>
            <person name="Andersen M.R."/>
            <person name="Baker S.E."/>
        </authorList>
    </citation>
    <scope>NUCLEOTIDE SEQUENCE [LARGE SCALE GENOMIC DNA]</scope>
    <source>
        <strain evidence="9 10">IBT 23096</strain>
    </source>
</reference>
<dbReference type="InterPro" id="IPR001128">
    <property type="entry name" value="Cyt_P450"/>
</dbReference>
<feature type="transmembrane region" description="Helical" evidence="8">
    <location>
        <begin position="49"/>
        <end position="79"/>
    </location>
</feature>
<organism evidence="9 10">
    <name type="scientific">Aspergillus steynii IBT 23096</name>
    <dbReference type="NCBI Taxonomy" id="1392250"/>
    <lineage>
        <taxon>Eukaryota</taxon>
        <taxon>Fungi</taxon>
        <taxon>Dikarya</taxon>
        <taxon>Ascomycota</taxon>
        <taxon>Pezizomycotina</taxon>
        <taxon>Eurotiomycetes</taxon>
        <taxon>Eurotiomycetidae</taxon>
        <taxon>Eurotiales</taxon>
        <taxon>Aspergillaceae</taxon>
        <taxon>Aspergillus</taxon>
        <taxon>Aspergillus subgen. Circumdati</taxon>
    </lineage>
</organism>
<dbReference type="InterPro" id="IPR036396">
    <property type="entry name" value="Cyt_P450_sf"/>
</dbReference>
<dbReference type="PRINTS" id="PR00463">
    <property type="entry name" value="EP450I"/>
</dbReference>
<keyword evidence="5 7" id="KW-0408">Iron</keyword>
<dbReference type="OrthoDB" id="6692864at2759"/>